<dbReference type="STRING" id="1797995.A2242_01180"/>
<accession>A0A1F5SN40</accession>
<keyword evidence="1" id="KW-0472">Membrane</keyword>
<name>A0A1F5SN40_9BACT</name>
<comment type="caution">
    <text evidence="2">The sequence shown here is derived from an EMBL/GenBank/DDBJ whole genome shotgun (WGS) entry which is preliminary data.</text>
</comment>
<protein>
    <submittedName>
        <fullName evidence="2">Uncharacterized protein</fullName>
    </submittedName>
</protein>
<organism evidence="2 3">
    <name type="scientific">Candidatus Falkowbacteria bacterium RIFOXYA2_FULL_47_9</name>
    <dbReference type="NCBI Taxonomy" id="1797995"/>
    <lineage>
        <taxon>Bacteria</taxon>
        <taxon>Candidatus Falkowiibacteriota</taxon>
    </lineage>
</organism>
<sequence length="220" mass="23817">MKKATRLIKGGLLIGISAGGLFLFGIQSMRADVPVSEVRDIIERVTRARPATSTQAFAIDPIVLEVHDGAVEPARKPLIVGLAPNNALLRIFIDDILVDNVRVAESGNSVALFTYEPKWLLARDTHSVYVQAVNSRGAASKVSAPFSFRVNDATIPQIAATKLEEGVEAADALPLYLETTDNLPHIDFGGLPPTITKEFALFLLLIFVLAGWVWSETNVV</sequence>
<keyword evidence="1" id="KW-1133">Transmembrane helix</keyword>
<proteinExistence type="predicted"/>
<evidence type="ECO:0000313" key="3">
    <source>
        <dbReference type="Proteomes" id="UP000178925"/>
    </source>
</evidence>
<dbReference type="AlphaFoldDB" id="A0A1F5SN40"/>
<gene>
    <name evidence="2" type="ORF">A2242_01180</name>
</gene>
<dbReference type="EMBL" id="MFGC01000022">
    <property type="protein sequence ID" value="OGF27863.1"/>
    <property type="molecule type" value="Genomic_DNA"/>
</dbReference>
<evidence type="ECO:0000313" key="2">
    <source>
        <dbReference type="EMBL" id="OGF27863.1"/>
    </source>
</evidence>
<dbReference type="Proteomes" id="UP000178925">
    <property type="component" value="Unassembled WGS sequence"/>
</dbReference>
<evidence type="ECO:0000256" key="1">
    <source>
        <dbReference type="SAM" id="Phobius"/>
    </source>
</evidence>
<feature type="transmembrane region" description="Helical" evidence="1">
    <location>
        <begin position="199"/>
        <end position="215"/>
    </location>
</feature>
<reference evidence="2 3" key="1">
    <citation type="journal article" date="2016" name="Nat. Commun.">
        <title>Thousands of microbial genomes shed light on interconnected biogeochemical processes in an aquifer system.</title>
        <authorList>
            <person name="Anantharaman K."/>
            <person name="Brown C.T."/>
            <person name="Hug L.A."/>
            <person name="Sharon I."/>
            <person name="Castelle C.J."/>
            <person name="Probst A.J."/>
            <person name="Thomas B.C."/>
            <person name="Singh A."/>
            <person name="Wilkins M.J."/>
            <person name="Karaoz U."/>
            <person name="Brodie E.L."/>
            <person name="Williams K.H."/>
            <person name="Hubbard S.S."/>
            <person name="Banfield J.F."/>
        </authorList>
    </citation>
    <scope>NUCLEOTIDE SEQUENCE [LARGE SCALE GENOMIC DNA]</scope>
</reference>
<keyword evidence="1" id="KW-0812">Transmembrane</keyword>